<comment type="similarity">
    <text evidence="1">Belongs to the tannase family.</text>
</comment>
<evidence type="ECO:0000256" key="4">
    <source>
        <dbReference type="ARBA" id="ARBA00022729"/>
    </source>
</evidence>
<gene>
    <name evidence="8" type="ORF">BURPS1710A_A0215</name>
</gene>
<evidence type="ECO:0000256" key="7">
    <source>
        <dbReference type="ARBA" id="ARBA00023157"/>
    </source>
</evidence>
<dbReference type="Proteomes" id="UP000001812">
    <property type="component" value="Chromosome II"/>
</dbReference>
<keyword evidence="4" id="KW-0732">Signal</keyword>
<accession>A0A0E1VXE0</accession>
<dbReference type="InterPro" id="IPR011118">
    <property type="entry name" value="Tannase/feruloyl_esterase"/>
</dbReference>
<dbReference type="GO" id="GO:0046872">
    <property type="term" value="F:metal ion binding"/>
    <property type="evidence" value="ECO:0007669"/>
    <property type="project" value="UniProtKB-KW"/>
</dbReference>
<keyword evidence="5" id="KW-0378">Hydrolase</keyword>
<organism evidence="8">
    <name type="scientific">Burkholderia pseudomallei 1710a</name>
    <dbReference type="NCBI Taxonomy" id="320371"/>
    <lineage>
        <taxon>Bacteria</taxon>
        <taxon>Pseudomonadati</taxon>
        <taxon>Pseudomonadota</taxon>
        <taxon>Betaproteobacteria</taxon>
        <taxon>Burkholderiales</taxon>
        <taxon>Burkholderiaceae</taxon>
        <taxon>Burkholderia</taxon>
        <taxon>pseudomallei group</taxon>
    </lineage>
</organism>
<name>A0A0E1VXE0_BURPE</name>
<evidence type="ECO:0000313" key="8">
    <source>
        <dbReference type="EMBL" id="EET05573.1"/>
    </source>
</evidence>
<proteinExistence type="inferred from homology"/>
<keyword evidence="2" id="KW-0719">Serine esterase</keyword>
<dbReference type="GO" id="GO:0052689">
    <property type="term" value="F:carboxylic ester hydrolase activity"/>
    <property type="evidence" value="ECO:0007669"/>
    <property type="project" value="UniProtKB-KW"/>
</dbReference>
<keyword evidence="3" id="KW-0479">Metal-binding</keyword>
<evidence type="ECO:0000256" key="3">
    <source>
        <dbReference type="ARBA" id="ARBA00022723"/>
    </source>
</evidence>
<dbReference type="InterPro" id="IPR029058">
    <property type="entry name" value="AB_hydrolase_fold"/>
</dbReference>
<dbReference type="AlphaFoldDB" id="A0A0E1VXE0"/>
<dbReference type="PANTHER" id="PTHR33938">
    <property type="entry name" value="FERULOYL ESTERASE B-RELATED"/>
    <property type="match status" value="1"/>
</dbReference>
<evidence type="ECO:0000256" key="2">
    <source>
        <dbReference type="ARBA" id="ARBA00022487"/>
    </source>
</evidence>
<evidence type="ECO:0000256" key="6">
    <source>
        <dbReference type="ARBA" id="ARBA00022837"/>
    </source>
</evidence>
<dbReference type="Gene3D" id="3.40.50.1820">
    <property type="entry name" value="alpha/beta hydrolase"/>
    <property type="match status" value="1"/>
</dbReference>
<sequence length="593" mass="61695">MRSPSVFHPLSELSGRELNMRFMQIMRRARMLAPLAFAALQACGGDGVDPALPRLAAAAPAAMSGTCGALAAKLRYPRTAFTSVATAAAGALSVAGKPVGEHCVIAGKMNERVSAIDGETYAIGFEMRLPKAWNGRFFYQANGGLDGDVIAATGDIGGGGPLDNALRMGFAVISLDAGHSAAQNPLFGIDPDARLDYGYRAVDALTPMAKQVIRLAYGKAPDRSYFGGCSNGGRHAMVAAVRNAGDYDGIVAGDPGLHLPKAAIAEMAGAQQFARIATATAAAGRPDIRSGFTDTERRFVASRILAKCDALDGVADGLVEDIAACQARFDLNADVPGCTNGVRTSQCLTGAQKTALANVFAGARNSAGEALYASFPFDAGVSGDNWAAWKQGNAMTLDPAAAAFTFTTPPRRPSALADLGAYALGFDMDRDAPAIFATSGVYAASAWSFMTPPDEADLSALKRRGGKLIVYHGTSDPVFSSTDTTDWYVRVMQANGGDASDFARFFRVAGMNHCSGGPAADQFDMLTPLVAWVEAGKAPDAIVATARDASNAAPNPEVPASWGAARTRPLCPYPRVARYDGGDVNAAASFSCR</sequence>
<dbReference type="HOGENOM" id="CLU_014819_4_0_4"/>
<keyword evidence="6" id="KW-0106">Calcium</keyword>
<keyword evidence="7" id="KW-1015">Disulfide bond</keyword>
<evidence type="ECO:0000256" key="5">
    <source>
        <dbReference type="ARBA" id="ARBA00022801"/>
    </source>
</evidence>
<dbReference type="PANTHER" id="PTHR33938:SF15">
    <property type="entry name" value="FERULOYL ESTERASE B-RELATED"/>
    <property type="match status" value="1"/>
</dbReference>
<dbReference type="EMBL" id="CM000833">
    <property type="protein sequence ID" value="EET05573.1"/>
    <property type="molecule type" value="Genomic_DNA"/>
</dbReference>
<evidence type="ECO:0000256" key="1">
    <source>
        <dbReference type="ARBA" id="ARBA00006249"/>
    </source>
</evidence>
<protein>
    <submittedName>
        <fullName evidence="8">Tannase/feruloyl esterase family protein</fullName>
    </submittedName>
</protein>
<reference evidence="8" key="1">
    <citation type="submission" date="2009-05" db="EMBL/GenBank/DDBJ databases">
        <authorList>
            <person name="Harkins D.M."/>
            <person name="DeShazer D."/>
            <person name="Woods D.E."/>
            <person name="Brinkac L.M."/>
            <person name="Brown K.A."/>
            <person name="Hung G.C."/>
            <person name="Tuanyok A."/>
            <person name="Zhang B."/>
            <person name="Nierman W.C."/>
        </authorList>
    </citation>
    <scope>NUCLEOTIDE SEQUENCE [LARGE SCALE GENOMIC DNA]</scope>
    <source>
        <strain evidence="8">1710a</strain>
    </source>
</reference>
<dbReference type="Pfam" id="PF07519">
    <property type="entry name" value="Tannase"/>
    <property type="match status" value="1"/>
</dbReference>
<dbReference type="SUPFAM" id="SSF53474">
    <property type="entry name" value="alpha/beta-Hydrolases"/>
    <property type="match status" value="1"/>
</dbReference>